<evidence type="ECO:0000256" key="1">
    <source>
        <dbReference type="ARBA" id="ARBA00001911"/>
    </source>
</evidence>
<organism evidence="6 7">
    <name type="scientific">Pseudanabaena catenata USMAC16</name>
    <dbReference type="NCBI Taxonomy" id="1855837"/>
    <lineage>
        <taxon>Bacteria</taxon>
        <taxon>Bacillati</taxon>
        <taxon>Cyanobacteriota</taxon>
        <taxon>Cyanophyceae</taxon>
        <taxon>Pseudanabaenales</taxon>
        <taxon>Pseudanabaenaceae</taxon>
        <taxon>Pseudanabaena</taxon>
    </lineage>
</organism>
<dbReference type="GO" id="GO:0048040">
    <property type="term" value="F:UDP-glucuronate decarboxylase activity"/>
    <property type="evidence" value="ECO:0007669"/>
    <property type="project" value="TreeGrafter"/>
</dbReference>
<accession>A0A9X4MAL3</accession>
<proteinExistence type="predicted"/>
<dbReference type="GO" id="GO:0070403">
    <property type="term" value="F:NAD+ binding"/>
    <property type="evidence" value="ECO:0007669"/>
    <property type="project" value="InterPro"/>
</dbReference>
<dbReference type="InterPro" id="IPR001509">
    <property type="entry name" value="Epimerase_deHydtase"/>
</dbReference>
<dbReference type="InterPro" id="IPR036291">
    <property type="entry name" value="NAD(P)-bd_dom_sf"/>
</dbReference>
<dbReference type="EMBL" id="VBTY01000036">
    <property type="protein sequence ID" value="MDG3494201.1"/>
    <property type="molecule type" value="Genomic_DNA"/>
</dbReference>
<evidence type="ECO:0000256" key="4">
    <source>
        <dbReference type="ARBA" id="ARBA00023239"/>
    </source>
</evidence>
<evidence type="ECO:0000313" key="6">
    <source>
        <dbReference type="EMBL" id="MDG3494201.1"/>
    </source>
</evidence>
<name>A0A9X4MAL3_9CYAN</name>
<evidence type="ECO:0000259" key="5">
    <source>
        <dbReference type="Pfam" id="PF01370"/>
    </source>
</evidence>
<dbReference type="PANTHER" id="PTHR43078">
    <property type="entry name" value="UDP-GLUCURONIC ACID DECARBOXYLASE-RELATED"/>
    <property type="match status" value="1"/>
</dbReference>
<dbReference type="GO" id="GO:0005737">
    <property type="term" value="C:cytoplasm"/>
    <property type="evidence" value="ECO:0007669"/>
    <property type="project" value="TreeGrafter"/>
</dbReference>
<keyword evidence="7" id="KW-1185">Reference proteome</keyword>
<gene>
    <name evidence="6" type="ORF">FEV09_06475</name>
</gene>
<evidence type="ECO:0000256" key="2">
    <source>
        <dbReference type="ARBA" id="ARBA00022793"/>
    </source>
</evidence>
<dbReference type="Pfam" id="PF01370">
    <property type="entry name" value="Epimerase"/>
    <property type="match status" value="1"/>
</dbReference>
<keyword evidence="3" id="KW-0520">NAD</keyword>
<dbReference type="InterPro" id="IPR044516">
    <property type="entry name" value="UXS-like"/>
</dbReference>
<feature type="domain" description="NAD-dependent epimerase/dehydratase" evidence="5">
    <location>
        <begin position="28"/>
        <end position="273"/>
    </location>
</feature>
<dbReference type="Gene3D" id="3.40.50.720">
    <property type="entry name" value="NAD(P)-binding Rossmann-like Domain"/>
    <property type="match status" value="1"/>
</dbReference>
<reference evidence="6" key="1">
    <citation type="submission" date="2019-05" db="EMBL/GenBank/DDBJ databases">
        <title>Whole genome sequencing of Pseudanabaena catenata USMAC16.</title>
        <authorList>
            <person name="Khan Z."/>
            <person name="Omar W.M."/>
            <person name="Convey P."/>
            <person name="Merican F."/>
            <person name="Najimudin N."/>
        </authorList>
    </citation>
    <scope>NUCLEOTIDE SEQUENCE</scope>
    <source>
        <strain evidence="6">USMAC16</strain>
    </source>
</reference>
<dbReference type="GO" id="GO:0042732">
    <property type="term" value="P:D-xylose metabolic process"/>
    <property type="evidence" value="ECO:0007669"/>
    <property type="project" value="InterPro"/>
</dbReference>
<keyword evidence="2" id="KW-0210">Decarboxylase</keyword>
<dbReference type="Proteomes" id="UP001152872">
    <property type="component" value="Unassembled WGS sequence"/>
</dbReference>
<evidence type="ECO:0000313" key="7">
    <source>
        <dbReference type="Proteomes" id="UP001152872"/>
    </source>
</evidence>
<comment type="cofactor">
    <cofactor evidence="1">
        <name>NAD(+)</name>
        <dbReference type="ChEBI" id="CHEBI:57540"/>
    </cofactor>
</comment>
<sequence>MSKKIIEEDLKNIISTDLPWEEFKDSTVLISGASGFLPAYMVDTLMYLNKIRGLNIEVIGLVRNKEKALSRFANYQNRKDFRLLVQDVCSPIDCTDNIDYIIHAASQASPKYYGSDPVGTLSANILGTHNLLTLACKNSLKSFLFFSSCEVYGQVVYSQIPTKEDRYGYLDPLHLRSCYAESKRMGETMCLSWFSQYGLPTKIVRPFHTYGFGMSLNDGRVYADFVADILSNRDIHIKSDGMATRAFCYIADATMGFFTVLLNGENGQAYNVGNDLCEISIMDLANRLTTLFPDKKLNVVKDCPANDSGYLKSNVSRSCPDITKIATLGWQPKTSIEDGFRRTVLSFL</sequence>
<evidence type="ECO:0000256" key="3">
    <source>
        <dbReference type="ARBA" id="ARBA00023027"/>
    </source>
</evidence>
<comment type="caution">
    <text evidence="6">The sequence shown here is derived from an EMBL/GenBank/DDBJ whole genome shotgun (WGS) entry which is preliminary data.</text>
</comment>
<dbReference type="AlphaFoldDB" id="A0A9X4MAL3"/>
<protein>
    <submittedName>
        <fullName evidence="6">NAD-dependent epimerase/dehydratase family protein</fullName>
    </submittedName>
</protein>
<dbReference type="SUPFAM" id="SSF51735">
    <property type="entry name" value="NAD(P)-binding Rossmann-fold domains"/>
    <property type="match status" value="1"/>
</dbReference>
<dbReference type="RefSeq" id="WP_009626268.1">
    <property type="nucleotide sequence ID" value="NZ_VBTY01000036.1"/>
</dbReference>
<dbReference type="PANTHER" id="PTHR43078:SF7">
    <property type="entry name" value="UDP-GLUCURONATE DECARBOXYLASE"/>
    <property type="match status" value="1"/>
</dbReference>
<keyword evidence="4" id="KW-0456">Lyase</keyword>